<feature type="compositionally biased region" description="Polar residues" evidence="1">
    <location>
        <begin position="1"/>
        <end position="14"/>
    </location>
</feature>
<dbReference type="GeneID" id="68104374"/>
<keyword evidence="3" id="KW-1185">Reference proteome</keyword>
<sequence>MTQFSEQKTTQDMEQNIGKKEEFSGNKDILSGEKNLSQQGLSSNLNKEGSEFMGVGGEKRDQDLNLNKDISSGKSTDVPIQRTSNV</sequence>
<dbReference type="AlphaFoldDB" id="A0AA88GBX7"/>
<feature type="region of interest" description="Disordered" evidence="1">
    <location>
        <begin position="1"/>
        <end position="86"/>
    </location>
</feature>
<gene>
    <name evidence="2" type="ORF">C9374_011920</name>
</gene>
<feature type="compositionally biased region" description="Polar residues" evidence="1">
    <location>
        <begin position="34"/>
        <end position="47"/>
    </location>
</feature>
<evidence type="ECO:0000313" key="2">
    <source>
        <dbReference type="EMBL" id="KAG2373631.1"/>
    </source>
</evidence>
<feature type="compositionally biased region" description="Polar residues" evidence="1">
    <location>
        <begin position="64"/>
        <end position="75"/>
    </location>
</feature>
<name>A0AA88GBX7_NAELO</name>
<evidence type="ECO:0000313" key="3">
    <source>
        <dbReference type="Proteomes" id="UP000816034"/>
    </source>
</evidence>
<protein>
    <submittedName>
        <fullName evidence="2">Uncharacterized protein</fullName>
    </submittedName>
</protein>
<dbReference type="Proteomes" id="UP000816034">
    <property type="component" value="Unassembled WGS sequence"/>
</dbReference>
<dbReference type="RefSeq" id="XP_044542805.1">
    <property type="nucleotide sequence ID" value="XM_044687629.1"/>
</dbReference>
<comment type="caution">
    <text evidence="2">The sequence shown here is derived from an EMBL/GenBank/DDBJ whole genome shotgun (WGS) entry which is preliminary data.</text>
</comment>
<accession>A0AA88GBX7</accession>
<reference evidence="2 3" key="1">
    <citation type="journal article" date="2018" name="BMC Genomics">
        <title>The genome of Naegleria lovaniensis, the basis for a comparative approach to unravel pathogenicity factors of the human pathogenic amoeba N. fowleri.</title>
        <authorList>
            <person name="Liechti N."/>
            <person name="Schurch N."/>
            <person name="Bruggmann R."/>
            <person name="Wittwer M."/>
        </authorList>
    </citation>
    <scope>NUCLEOTIDE SEQUENCE [LARGE SCALE GENOMIC DNA]</scope>
    <source>
        <strain evidence="2 3">ATCC 30569</strain>
    </source>
</reference>
<organism evidence="2 3">
    <name type="scientific">Naegleria lovaniensis</name>
    <name type="common">Amoeba</name>
    <dbReference type="NCBI Taxonomy" id="51637"/>
    <lineage>
        <taxon>Eukaryota</taxon>
        <taxon>Discoba</taxon>
        <taxon>Heterolobosea</taxon>
        <taxon>Tetramitia</taxon>
        <taxon>Eutetramitia</taxon>
        <taxon>Vahlkampfiidae</taxon>
        <taxon>Naegleria</taxon>
    </lineage>
</organism>
<dbReference type="EMBL" id="PYSW02000052">
    <property type="protein sequence ID" value="KAG2373631.1"/>
    <property type="molecule type" value="Genomic_DNA"/>
</dbReference>
<evidence type="ECO:0000256" key="1">
    <source>
        <dbReference type="SAM" id="MobiDB-lite"/>
    </source>
</evidence>
<proteinExistence type="predicted"/>